<organism evidence="2 3">
    <name type="scientific">Phaseolus angularis</name>
    <name type="common">Azuki bean</name>
    <name type="synonym">Vigna angularis</name>
    <dbReference type="NCBI Taxonomy" id="3914"/>
    <lineage>
        <taxon>Eukaryota</taxon>
        <taxon>Viridiplantae</taxon>
        <taxon>Streptophyta</taxon>
        <taxon>Embryophyta</taxon>
        <taxon>Tracheophyta</taxon>
        <taxon>Spermatophyta</taxon>
        <taxon>Magnoliopsida</taxon>
        <taxon>eudicotyledons</taxon>
        <taxon>Gunneridae</taxon>
        <taxon>Pentapetalae</taxon>
        <taxon>rosids</taxon>
        <taxon>fabids</taxon>
        <taxon>Fabales</taxon>
        <taxon>Fabaceae</taxon>
        <taxon>Papilionoideae</taxon>
        <taxon>50 kb inversion clade</taxon>
        <taxon>NPAAA clade</taxon>
        <taxon>indigoferoid/millettioid clade</taxon>
        <taxon>Phaseoleae</taxon>
        <taxon>Vigna</taxon>
    </lineage>
</organism>
<evidence type="ECO:0000313" key="2">
    <source>
        <dbReference type="EMBL" id="KAG2394978.1"/>
    </source>
</evidence>
<sequence>MPPYEALYGRRCRTPLCWFQDGEALTVGPELLQRTTEKIKLIQDRMKATQSRQKSYADKRRRPLEFEEGDHVFLRVTPTTGVGRAIKMRKLTPKFLGPYQILKKIGPVAYEIALPPRLAKLHNIFHVSQLRKYIPDPKHVLEVDEIQVKENLTMDVGPVRILDVQMKKLRGKDIRTVKVLWNEDTQEMTWELEEFMIKEYPYLFCK</sequence>
<evidence type="ECO:0000259" key="1">
    <source>
        <dbReference type="Pfam" id="PF24626"/>
    </source>
</evidence>
<comment type="caution">
    <text evidence="2">The sequence shown here is derived from an EMBL/GenBank/DDBJ whole genome shotgun (WGS) entry which is preliminary data.</text>
</comment>
<dbReference type="PANTHER" id="PTHR46148:SF60">
    <property type="entry name" value="CHROMO DOMAIN-CONTAINING PROTEIN"/>
    <property type="match status" value="1"/>
</dbReference>
<proteinExistence type="predicted"/>
<dbReference type="EMBL" id="JABFOF010000006">
    <property type="protein sequence ID" value="KAG2394978.1"/>
    <property type="molecule type" value="Genomic_DNA"/>
</dbReference>
<accession>A0A8T0K667</accession>
<dbReference type="Pfam" id="PF24626">
    <property type="entry name" value="SH3_Tf2-1"/>
    <property type="match status" value="1"/>
</dbReference>
<name>A0A8T0K667_PHAAN</name>
<dbReference type="PANTHER" id="PTHR46148">
    <property type="entry name" value="CHROMO DOMAIN-CONTAINING PROTEIN"/>
    <property type="match status" value="1"/>
</dbReference>
<dbReference type="Proteomes" id="UP000743370">
    <property type="component" value="Unassembled WGS sequence"/>
</dbReference>
<gene>
    <name evidence="2" type="ORF">HKW66_Vig0076470</name>
</gene>
<evidence type="ECO:0000313" key="3">
    <source>
        <dbReference type="Proteomes" id="UP000743370"/>
    </source>
</evidence>
<protein>
    <recommendedName>
        <fullName evidence="1">Tf2-1-like SH3-like domain-containing protein</fullName>
    </recommendedName>
</protein>
<reference evidence="2 3" key="1">
    <citation type="submission" date="2020-05" db="EMBL/GenBank/DDBJ databases">
        <title>Vigna angularis (adzuki bean) Var. LongXiaoDou No. 4 denovo assembly.</title>
        <authorList>
            <person name="Xiang H."/>
        </authorList>
    </citation>
    <scope>NUCLEOTIDE SEQUENCE [LARGE SCALE GENOMIC DNA]</scope>
    <source>
        <tissue evidence="2">Leaf</tissue>
    </source>
</reference>
<dbReference type="AlphaFoldDB" id="A0A8T0K667"/>
<feature type="domain" description="Tf2-1-like SH3-like" evidence="1">
    <location>
        <begin position="69"/>
        <end position="133"/>
    </location>
</feature>
<dbReference type="InterPro" id="IPR056924">
    <property type="entry name" value="SH3_Tf2-1"/>
</dbReference>